<dbReference type="Pfam" id="PF00005">
    <property type="entry name" value="ABC_tran"/>
    <property type="match status" value="1"/>
</dbReference>
<protein>
    <submittedName>
        <fullName evidence="9">Heme ABC exporter ATP-binding protein CcmA</fullName>
    </submittedName>
</protein>
<dbReference type="PANTHER" id="PTHR43499">
    <property type="entry name" value="ABC TRANSPORTER I FAMILY MEMBER 1"/>
    <property type="match status" value="1"/>
</dbReference>
<keyword evidence="3" id="KW-0547">Nucleotide-binding</keyword>
<gene>
    <name evidence="9" type="primary">ccmA</name>
    <name evidence="9" type="ORF">I7X39_08995</name>
</gene>
<dbReference type="EMBL" id="JAEDAK010000005">
    <property type="protein sequence ID" value="MBH9577041.1"/>
    <property type="molecule type" value="Genomic_DNA"/>
</dbReference>
<sequence>METKTPTPELLRTNALVCARAERALFAPLGLALRAGEAVWLRGANGSGKTTLLRTLAGLGQPFAGSFHCPRPPRYLGHANGLKDELTVAENLRLAAALQGQPCGAAELKTALQALGLGGLARRPARQLSQGQRRRTALARLALPAPAALWLLDEPFDALDQEGLATLRGLLQDLLAAGSALLFTSHQELPGLATRDVQLEAAP</sequence>
<dbReference type="GO" id="GO:0005524">
    <property type="term" value="F:ATP binding"/>
    <property type="evidence" value="ECO:0007669"/>
    <property type="project" value="UniProtKB-KW"/>
</dbReference>
<dbReference type="InterPro" id="IPR005895">
    <property type="entry name" value="ABC_transptr_haem_export_CcmA"/>
</dbReference>
<keyword evidence="4" id="KW-0201">Cytochrome c-type biogenesis</keyword>
<evidence type="ECO:0000256" key="6">
    <source>
        <dbReference type="ARBA" id="ARBA00022967"/>
    </source>
</evidence>
<dbReference type="PANTHER" id="PTHR43499:SF1">
    <property type="entry name" value="ABC TRANSPORTER I FAMILY MEMBER 1"/>
    <property type="match status" value="1"/>
</dbReference>
<accession>A0A931J067</accession>
<keyword evidence="7" id="KW-0472">Membrane</keyword>
<evidence type="ECO:0000256" key="1">
    <source>
        <dbReference type="ARBA" id="ARBA00022448"/>
    </source>
</evidence>
<evidence type="ECO:0000256" key="5">
    <source>
        <dbReference type="ARBA" id="ARBA00022840"/>
    </source>
</evidence>
<keyword evidence="10" id="KW-1185">Reference proteome</keyword>
<dbReference type="InterPro" id="IPR003439">
    <property type="entry name" value="ABC_transporter-like_ATP-bd"/>
</dbReference>
<dbReference type="RefSeq" id="WP_198110801.1">
    <property type="nucleotide sequence ID" value="NZ_JAEDAK010000005.1"/>
</dbReference>
<keyword evidence="2" id="KW-1003">Cell membrane</keyword>
<evidence type="ECO:0000313" key="9">
    <source>
        <dbReference type="EMBL" id="MBH9577041.1"/>
    </source>
</evidence>
<evidence type="ECO:0000313" key="10">
    <source>
        <dbReference type="Proteomes" id="UP000613266"/>
    </source>
</evidence>
<dbReference type="Proteomes" id="UP000613266">
    <property type="component" value="Unassembled WGS sequence"/>
</dbReference>
<keyword evidence="6" id="KW-1278">Translocase</keyword>
<comment type="caution">
    <text evidence="9">The sequence shown here is derived from an EMBL/GenBank/DDBJ whole genome shotgun (WGS) entry which is preliminary data.</text>
</comment>
<dbReference type="InterPro" id="IPR027417">
    <property type="entry name" value="P-loop_NTPase"/>
</dbReference>
<keyword evidence="5 9" id="KW-0067">ATP-binding</keyword>
<evidence type="ECO:0000259" key="8">
    <source>
        <dbReference type="PROSITE" id="PS50893"/>
    </source>
</evidence>
<dbReference type="Gene3D" id="3.40.50.300">
    <property type="entry name" value="P-loop containing nucleotide triphosphate hydrolases"/>
    <property type="match status" value="1"/>
</dbReference>
<evidence type="ECO:0000256" key="4">
    <source>
        <dbReference type="ARBA" id="ARBA00022748"/>
    </source>
</evidence>
<dbReference type="SUPFAM" id="SSF52540">
    <property type="entry name" value="P-loop containing nucleoside triphosphate hydrolases"/>
    <property type="match status" value="1"/>
</dbReference>
<dbReference type="InterPro" id="IPR003593">
    <property type="entry name" value="AAA+_ATPase"/>
</dbReference>
<dbReference type="GO" id="GO:0022857">
    <property type="term" value="F:transmembrane transporter activity"/>
    <property type="evidence" value="ECO:0007669"/>
    <property type="project" value="InterPro"/>
</dbReference>
<dbReference type="GO" id="GO:0016887">
    <property type="term" value="F:ATP hydrolysis activity"/>
    <property type="evidence" value="ECO:0007669"/>
    <property type="project" value="InterPro"/>
</dbReference>
<keyword evidence="1" id="KW-0813">Transport</keyword>
<dbReference type="NCBIfam" id="TIGR01189">
    <property type="entry name" value="ccmA"/>
    <property type="match status" value="1"/>
</dbReference>
<organism evidence="9 10">
    <name type="scientific">Inhella proteolytica</name>
    <dbReference type="NCBI Taxonomy" id="2795029"/>
    <lineage>
        <taxon>Bacteria</taxon>
        <taxon>Pseudomonadati</taxon>
        <taxon>Pseudomonadota</taxon>
        <taxon>Betaproteobacteria</taxon>
        <taxon>Burkholderiales</taxon>
        <taxon>Sphaerotilaceae</taxon>
        <taxon>Inhella</taxon>
    </lineage>
</organism>
<evidence type="ECO:0000256" key="3">
    <source>
        <dbReference type="ARBA" id="ARBA00022741"/>
    </source>
</evidence>
<dbReference type="GO" id="GO:0017004">
    <property type="term" value="P:cytochrome complex assembly"/>
    <property type="evidence" value="ECO:0007669"/>
    <property type="project" value="UniProtKB-KW"/>
</dbReference>
<evidence type="ECO:0000256" key="2">
    <source>
        <dbReference type="ARBA" id="ARBA00022475"/>
    </source>
</evidence>
<dbReference type="PROSITE" id="PS50893">
    <property type="entry name" value="ABC_TRANSPORTER_2"/>
    <property type="match status" value="1"/>
</dbReference>
<name>A0A931J067_9BURK</name>
<evidence type="ECO:0000256" key="7">
    <source>
        <dbReference type="ARBA" id="ARBA00023136"/>
    </source>
</evidence>
<dbReference type="SMART" id="SM00382">
    <property type="entry name" value="AAA"/>
    <property type="match status" value="1"/>
</dbReference>
<dbReference type="AlphaFoldDB" id="A0A931J067"/>
<feature type="domain" description="ABC transporter" evidence="8">
    <location>
        <begin position="11"/>
        <end position="202"/>
    </location>
</feature>
<proteinExistence type="predicted"/>
<reference evidence="9" key="1">
    <citation type="submission" date="2020-12" db="EMBL/GenBank/DDBJ databases">
        <title>The genome sequence of Inhella sp. 1Y17.</title>
        <authorList>
            <person name="Liu Y."/>
        </authorList>
    </citation>
    <scope>NUCLEOTIDE SEQUENCE</scope>
    <source>
        <strain evidence="9">1Y17</strain>
    </source>
</reference>